<evidence type="ECO:0008006" key="4">
    <source>
        <dbReference type="Google" id="ProtNLM"/>
    </source>
</evidence>
<feature type="chain" id="PRO_5001924346" description="DUF4843 domain-containing protein" evidence="1">
    <location>
        <begin position="25"/>
        <end position="239"/>
    </location>
</feature>
<keyword evidence="3" id="KW-1185">Reference proteome</keyword>
<dbReference type="Pfam" id="PF16132">
    <property type="entry name" value="DUF4843"/>
    <property type="match status" value="1"/>
</dbReference>
<protein>
    <recommendedName>
        <fullName evidence="4">DUF4843 domain-containing protein</fullName>
    </recommendedName>
</protein>
<dbReference type="RefSeq" id="WP_019035793.1">
    <property type="nucleotide sequence ID" value="NZ_JRNU01000005.1"/>
</dbReference>
<dbReference type="OrthoDB" id="1082731at2"/>
<dbReference type="PROSITE" id="PS51257">
    <property type="entry name" value="PROKAR_LIPOPROTEIN"/>
    <property type="match status" value="1"/>
</dbReference>
<keyword evidence="1" id="KW-0732">Signal</keyword>
<accession>A0A096B1E2</accession>
<evidence type="ECO:0000256" key="1">
    <source>
        <dbReference type="SAM" id="SignalP"/>
    </source>
</evidence>
<dbReference type="InterPro" id="IPR032299">
    <property type="entry name" value="DUF4843"/>
</dbReference>
<dbReference type="AlphaFoldDB" id="A0A096B1E2"/>
<name>A0A096B1E2_9BACT</name>
<gene>
    <name evidence="2" type="ORF">HMPREF9302_01675</name>
</gene>
<dbReference type="Proteomes" id="UP000029614">
    <property type="component" value="Unassembled WGS sequence"/>
</dbReference>
<proteinExistence type="predicted"/>
<feature type="signal peptide" evidence="1">
    <location>
        <begin position="1"/>
        <end position="24"/>
    </location>
</feature>
<organism evidence="2 3">
    <name type="scientific">Prevotella amnii DNF00058</name>
    <dbReference type="NCBI Taxonomy" id="1401066"/>
    <lineage>
        <taxon>Bacteria</taxon>
        <taxon>Pseudomonadati</taxon>
        <taxon>Bacteroidota</taxon>
        <taxon>Bacteroidia</taxon>
        <taxon>Bacteroidales</taxon>
        <taxon>Prevotellaceae</taxon>
        <taxon>Prevotella</taxon>
    </lineage>
</organism>
<evidence type="ECO:0000313" key="2">
    <source>
        <dbReference type="EMBL" id="KGF52875.1"/>
    </source>
</evidence>
<dbReference type="EMBL" id="JRNU01000005">
    <property type="protein sequence ID" value="KGF52875.1"/>
    <property type="molecule type" value="Genomic_DNA"/>
</dbReference>
<reference evidence="2 3" key="1">
    <citation type="submission" date="2014-07" db="EMBL/GenBank/DDBJ databases">
        <authorList>
            <person name="McCorrison J."/>
            <person name="Sanka R."/>
            <person name="Torralba M."/>
            <person name="Gillis M."/>
            <person name="Haft D.H."/>
            <person name="Methe B."/>
            <person name="Sutton G."/>
            <person name="Nelson K.E."/>
        </authorList>
    </citation>
    <scope>NUCLEOTIDE SEQUENCE [LARGE SCALE GENOMIC DNA]</scope>
    <source>
        <strain evidence="2 3">DNF00058</strain>
    </source>
</reference>
<evidence type="ECO:0000313" key="3">
    <source>
        <dbReference type="Proteomes" id="UP000029614"/>
    </source>
</evidence>
<comment type="caution">
    <text evidence="2">The sequence shown here is derived from an EMBL/GenBank/DDBJ whole genome shotgun (WGS) entry which is preliminary data.</text>
</comment>
<sequence length="239" mass="26890">MKMKKTYIFALVATALITALSACSNIDYNGEYSKDGYYNTNNQVYFYYKTAADSIINYSFSGKPDDTLTHTVYVPVRLAGKLIDKAQTFKVAVNGASTAKSGEHYSALAPEYSIPAGAMQAYLPIKLIRKNLSEEKNDSIKLILNLIPTNDLGTRFSKSNKVTITFDNVLMRPDYWDVLELWGIGTYSRAKHKMLLGFYNGDVKGIYDGVTNNPPEALYKLYGYVVKIKEYFDAHPEKQ</sequence>